<accession>A0A165F1D7</accession>
<organism evidence="2 3">
    <name type="scientific">Calocera cornea HHB12733</name>
    <dbReference type="NCBI Taxonomy" id="1353952"/>
    <lineage>
        <taxon>Eukaryota</taxon>
        <taxon>Fungi</taxon>
        <taxon>Dikarya</taxon>
        <taxon>Basidiomycota</taxon>
        <taxon>Agaricomycotina</taxon>
        <taxon>Dacrymycetes</taxon>
        <taxon>Dacrymycetales</taxon>
        <taxon>Dacrymycetaceae</taxon>
        <taxon>Calocera</taxon>
    </lineage>
</organism>
<feature type="compositionally biased region" description="Basic residues" evidence="1">
    <location>
        <begin position="1"/>
        <end position="12"/>
    </location>
</feature>
<dbReference type="InParanoid" id="A0A165F1D7"/>
<keyword evidence="3" id="KW-1185">Reference proteome</keyword>
<dbReference type="AlphaFoldDB" id="A0A165F1D7"/>
<evidence type="ECO:0000313" key="3">
    <source>
        <dbReference type="Proteomes" id="UP000076842"/>
    </source>
</evidence>
<proteinExistence type="predicted"/>
<name>A0A165F1D7_9BASI</name>
<dbReference type="EMBL" id="KV423985">
    <property type="protein sequence ID" value="KZT55986.1"/>
    <property type="molecule type" value="Genomic_DNA"/>
</dbReference>
<protein>
    <submittedName>
        <fullName evidence="2">Uncharacterized protein</fullName>
    </submittedName>
</protein>
<evidence type="ECO:0000313" key="2">
    <source>
        <dbReference type="EMBL" id="KZT55986.1"/>
    </source>
</evidence>
<sequence length="95" mass="10389">MSSRSHPPRTHSRAGQGQRPSPRRLNAAYPRLAERPAVCACTDRQPMRRRVSPSPPQGSAAGVSRWTGKERAKPRKPGTCVMGLRARVNCSPNSC</sequence>
<dbReference type="Proteomes" id="UP000076842">
    <property type="component" value="Unassembled WGS sequence"/>
</dbReference>
<feature type="region of interest" description="Disordered" evidence="1">
    <location>
        <begin position="1"/>
        <end position="78"/>
    </location>
</feature>
<reference evidence="2 3" key="1">
    <citation type="journal article" date="2016" name="Mol. Biol. Evol.">
        <title>Comparative Genomics of Early-Diverging Mushroom-Forming Fungi Provides Insights into the Origins of Lignocellulose Decay Capabilities.</title>
        <authorList>
            <person name="Nagy L.G."/>
            <person name="Riley R."/>
            <person name="Tritt A."/>
            <person name="Adam C."/>
            <person name="Daum C."/>
            <person name="Floudas D."/>
            <person name="Sun H."/>
            <person name="Yadav J.S."/>
            <person name="Pangilinan J."/>
            <person name="Larsson K.H."/>
            <person name="Matsuura K."/>
            <person name="Barry K."/>
            <person name="Labutti K."/>
            <person name="Kuo R."/>
            <person name="Ohm R.A."/>
            <person name="Bhattacharya S.S."/>
            <person name="Shirouzu T."/>
            <person name="Yoshinaga Y."/>
            <person name="Martin F.M."/>
            <person name="Grigoriev I.V."/>
            <person name="Hibbett D.S."/>
        </authorList>
    </citation>
    <scope>NUCLEOTIDE SEQUENCE [LARGE SCALE GENOMIC DNA]</scope>
    <source>
        <strain evidence="2 3">HHB12733</strain>
    </source>
</reference>
<evidence type="ECO:0000256" key="1">
    <source>
        <dbReference type="SAM" id="MobiDB-lite"/>
    </source>
</evidence>
<gene>
    <name evidence="2" type="ORF">CALCODRAFT_332334</name>
</gene>